<organism evidence="2">
    <name type="scientific">Helicoverpa armigera nucleopolyhedrovirus</name>
    <dbReference type="NCBI Taxonomy" id="51313"/>
    <lineage>
        <taxon>Viruses</taxon>
        <taxon>Viruses incertae sedis</taxon>
        <taxon>Naldaviricetes</taxon>
        <taxon>Lefavirales</taxon>
        <taxon>Baculoviridae</taxon>
        <taxon>Alphabaculovirus</taxon>
        <taxon>Alphabaculovirus helarmigerae</taxon>
    </lineage>
</organism>
<dbReference type="InterPro" id="IPR009477">
    <property type="entry name" value="Baculo_Ac102"/>
</dbReference>
<evidence type="ECO:0000313" key="2">
    <source>
        <dbReference type="EMBL" id="QBM79063.1"/>
    </source>
</evidence>
<dbReference type="EMBL" id="MK507817">
    <property type="protein sequence ID" value="QBM79063.1"/>
    <property type="molecule type" value="Genomic_DNA"/>
</dbReference>
<evidence type="ECO:0000256" key="1">
    <source>
        <dbReference type="SAM" id="MobiDB-lite"/>
    </source>
</evidence>
<name>A0A482EQX7_9ABAC</name>
<accession>A0A482EQX7</accession>
<evidence type="ECO:0008006" key="3">
    <source>
        <dbReference type="Google" id="ProtNLM"/>
    </source>
</evidence>
<dbReference type="Pfam" id="PF06497">
    <property type="entry name" value="Baculo_Ac102"/>
    <property type="match status" value="1"/>
</dbReference>
<feature type="compositionally biased region" description="Basic residues" evidence="1">
    <location>
        <begin position="15"/>
        <end position="29"/>
    </location>
</feature>
<sequence>MDLIETIDSVEARQRRQQSSRRQNRRRHSSIREENVSEVPIAEFVQSLNELDTLASTILKDPTPHKRNVLSILAKQSAVAKRLLDVIENGNDKIKLNGSMQAIETLRLFSDIFDNKFVGNAA</sequence>
<reference evidence="2" key="1">
    <citation type="submission" date="2019-02" db="EMBL/GenBank/DDBJ databases">
        <title>Whole genome sequence analysis of the Helicoverpa armigera single nucleopolyhedrovirus isolated from unreported host Heliothis peltigera.</title>
        <authorList>
            <person name="Eroglu G.B."/>
            <person name="Inan C."/>
            <person name="Demirbag Z."/>
        </authorList>
    </citation>
    <scope>NUCLEOTIDE SEQUENCE</scope>
    <source>
        <strain evidence="2">HearNPV-TR</strain>
    </source>
</reference>
<protein>
    <recommendedName>
        <fullName evidence="3">P12</fullName>
    </recommendedName>
</protein>
<feature type="region of interest" description="Disordered" evidence="1">
    <location>
        <begin position="11"/>
        <end position="33"/>
    </location>
</feature>
<proteinExistence type="predicted"/>